<organism evidence="2 3">
    <name type="scientific">Zosterops borbonicus</name>
    <dbReference type="NCBI Taxonomy" id="364589"/>
    <lineage>
        <taxon>Eukaryota</taxon>
        <taxon>Metazoa</taxon>
        <taxon>Chordata</taxon>
        <taxon>Craniata</taxon>
        <taxon>Vertebrata</taxon>
        <taxon>Euteleostomi</taxon>
        <taxon>Archelosauria</taxon>
        <taxon>Archosauria</taxon>
        <taxon>Dinosauria</taxon>
        <taxon>Saurischia</taxon>
        <taxon>Theropoda</taxon>
        <taxon>Coelurosauria</taxon>
        <taxon>Aves</taxon>
        <taxon>Neognathae</taxon>
        <taxon>Neoaves</taxon>
        <taxon>Telluraves</taxon>
        <taxon>Australaves</taxon>
        <taxon>Passeriformes</taxon>
        <taxon>Sylvioidea</taxon>
        <taxon>Zosteropidae</taxon>
        <taxon>Zosterops</taxon>
    </lineage>
</organism>
<comment type="caution">
    <text evidence="2">The sequence shown here is derived from an EMBL/GenBank/DDBJ whole genome shotgun (WGS) entry which is preliminary data.</text>
</comment>
<gene>
    <name evidence="2" type="ORF">HGM15179_022109</name>
</gene>
<evidence type="ECO:0000313" key="2">
    <source>
        <dbReference type="EMBL" id="TRZ04998.1"/>
    </source>
</evidence>
<feature type="compositionally biased region" description="Low complexity" evidence="1">
    <location>
        <begin position="144"/>
        <end position="158"/>
    </location>
</feature>
<evidence type="ECO:0000313" key="3">
    <source>
        <dbReference type="Proteomes" id="UP000796761"/>
    </source>
</evidence>
<sequence>SRGHSGWAEYLEDWLPLVPVSSREDISDCKENIGGGVSRGNVSGSSGPSSWDDDSHEEPVQGNPEVATQHGNRTKALLPEDDDWDDVSVLELPAEEDKDPKGRVFVEDGLPVPVPCEAWVEGPAAGPGSRGPVPAPHRPPSPRPAQLGAQALRGQPAAPRRRPSRFRQVLWALRRLFRRPRMWPQPGE</sequence>
<proteinExistence type="predicted"/>
<feature type="compositionally biased region" description="Acidic residues" evidence="1">
    <location>
        <begin position="79"/>
        <end position="97"/>
    </location>
</feature>
<feature type="region of interest" description="Disordered" evidence="1">
    <location>
        <begin position="26"/>
        <end position="104"/>
    </location>
</feature>
<feature type="non-terminal residue" evidence="2">
    <location>
        <position position="1"/>
    </location>
</feature>
<protein>
    <submittedName>
        <fullName evidence="2">Uncharacterized protein</fullName>
    </submittedName>
</protein>
<dbReference type="OrthoDB" id="9214450at2759"/>
<dbReference type="Proteomes" id="UP000796761">
    <property type="component" value="Unassembled WGS sequence"/>
</dbReference>
<accession>A0A8K1D3T6</accession>
<name>A0A8K1D3T6_9PASS</name>
<reference evidence="2" key="1">
    <citation type="submission" date="2019-04" db="EMBL/GenBank/DDBJ databases">
        <title>Genome assembly of Zosterops borbonicus 15179.</title>
        <authorList>
            <person name="Leroy T."/>
            <person name="Anselmetti Y."/>
            <person name="Tilak M.-K."/>
            <person name="Nabholz B."/>
        </authorList>
    </citation>
    <scope>NUCLEOTIDE SEQUENCE</scope>
    <source>
        <strain evidence="2">HGM_15179</strain>
        <tissue evidence="2">Muscle</tissue>
    </source>
</reference>
<feature type="compositionally biased region" description="Low complexity" evidence="1">
    <location>
        <begin position="39"/>
        <end position="50"/>
    </location>
</feature>
<evidence type="ECO:0000256" key="1">
    <source>
        <dbReference type="SAM" id="MobiDB-lite"/>
    </source>
</evidence>
<feature type="compositionally biased region" description="Pro residues" evidence="1">
    <location>
        <begin position="133"/>
        <end position="143"/>
    </location>
</feature>
<keyword evidence="3" id="KW-1185">Reference proteome</keyword>
<feature type="region of interest" description="Disordered" evidence="1">
    <location>
        <begin position="121"/>
        <end position="164"/>
    </location>
</feature>
<dbReference type="EMBL" id="SWJQ01007494">
    <property type="protein sequence ID" value="TRZ04998.1"/>
    <property type="molecule type" value="Genomic_DNA"/>
</dbReference>
<dbReference type="AlphaFoldDB" id="A0A8K1D3T6"/>